<dbReference type="InParanoid" id="A2G274"/>
<evidence type="ECO:0000313" key="1">
    <source>
        <dbReference type="EMBL" id="EAX88739.1"/>
    </source>
</evidence>
<dbReference type="KEGG" id="tva:4746405"/>
<gene>
    <name evidence="1" type="ORF">TVAG_242480</name>
</gene>
<dbReference type="Proteomes" id="UP000001542">
    <property type="component" value="Unassembled WGS sequence"/>
</dbReference>
<dbReference type="EMBL" id="DS114271">
    <property type="protein sequence ID" value="EAX88739.1"/>
    <property type="molecule type" value="Genomic_DNA"/>
</dbReference>
<accession>A2G274</accession>
<dbReference type="VEuPathDB" id="TrichDB:TVAGG3_0434030"/>
<evidence type="ECO:0008006" key="3">
    <source>
        <dbReference type="Google" id="ProtNLM"/>
    </source>
</evidence>
<proteinExistence type="predicted"/>
<sequence length="426" mass="48830">MNITTRKTIYKFGEDSTITGTISFDRIKEEPFTLKIKIGNNDLDPILTNNIRSSTYGYSINIQDPYNTGNYTISASVIYSNGIESNTVSVDFEYEVPFVLNLEDIEQRPYNKTLDKNITVKGSRIYSHGDIYINCSIGDANSTFEGKIDKKWTTHQYNFSGVCLIPDSIVEETTYSVAVWVTYKNIRGSTGPKSKEFQFYRNYSVLKISDSINEKYFYNLDSNISVSGFVSDLDHYDEVEIKGNIEGYPNSQTTKNVTISDLNNQSFTINVPIPNNLTIKEHNLLITSCDNKNKCDSIIKTFNYSYNTPEIKILKQPYFPVHINYTRNLNFTLSVSDEDKSDTIYIFHIFNNTISGNNVNITLSNEITKEVKYSIPIPNDISVGIYPIDFYAVDEHDLQSKIISINATISYMTEDLRYFSHKIYRR</sequence>
<reference evidence="1" key="1">
    <citation type="submission" date="2006-10" db="EMBL/GenBank/DDBJ databases">
        <authorList>
            <person name="Amadeo P."/>
            <person name="Zhao Q."/>
            <person name="Wortman J."/>
            <person name="Fraser-Liggett C."/>
            <person name="Carlton J."/>
        </authorList>
    </citation>
    <scope>NUCLEOTIDE SEQUENCE</scope>
    <source>
        <strain evidence="1">G3</strain>
    </source>
</reference>
<dbReference type="AlphaFoldDB" id="A2G274"/>
<keyword evidence="2" id="KW-1185">Reference proteome</keyword>
<name>A2G274_TRIV3</name>
<organism evidence="1 2">
    <name type="scientific">Trichomonas vaginalis (strain ATCC PRA-98 / G3)</name>
    <dbReference type="NCBI Taxonomy" id="412133"/>
    <lineage>
        <taxon>Eukaryota</taxon>
        <taxon>Metamonada</taxon>
        <taxon>Parabasalia</taxon>
        <taxon>Trichomonadida</taxon>
        <taxon>Trichomonadidae</taxon>
        <taxon>Trichomonas</taxon>
    </lineage>
</organism>
<dbReference type="RefSeq" id="XP_001301669.1">
    <property type="nucleotide sequence ID" value="XM_001301668.1"/>
</dbReference>
<protein>
    <recommendedName>
        <fullName evidence="3">Bap-like</fullName>
    </recommendedName>
</protein>
<evidence type="ECO:0000313" key="2">
    <source>
        <dbReference type="Proteomes" id="UP000001542"/>
    </source>
</evidence>
<dbReference type="VEuPathDB" id="TrichDB:TVAG_242480"/>
<reference evidence="1" key="2">
    <citation type="journal article" date="2007" name="Science">
        <title>Draft genome sequence of the sexually transmitted pathogen Trichomonas vaginalis.</title>
        <authorList>
            <person name="Carlton J.M."/>
            <person name="Hirt R.P."/>
            <person name="Silva J.C."/>
            <person name="Delcher A.L."/>
            <person name="Schatz M."/>
            <person name="Zhao Q."/>
            <person name="Wortman J.R."/>
            <person name="Bidwell S.L."/>
            <person name="Alsmark U.C.M."/>
            <person name="Besteiro S."/>
            <person name="Sicheritz-Ponten T."/>
            <person name="Noel C.J."/>
            <person name="Dacks J.B."/>
            <person name="Foster P.G."/>
            <person name="Simillion C."/>
            <person name="Van de Peer Y."/>
            <person name="Miranda-Saavedra D."/>
            <person name="Barton G.J."/>
            <person name="Westrop G.D."/>
            <person name="Mueller S."/>
            <person name="Dessi D."/>
            <person name="Fiori P.L."/>
            <person name="Ren Q."/>
            <person name="Paulsen I."/>
            <person name="Zhang H."/>
            <person name="Bastida-Corcuera F.D."/>
            <person name="Simoes-Barbosa A."/>
            <person name="Brown M.T."/>
            <person name="Hayes R.D."/>
            <person name="Mukherjee M."/>
            <person name="Okumura C.Y."/>
            <person name="Schneider R."/>
            <person name="Smith A.J."/>
            <person name="Vanacova S."/>
            <person name="Villalvazo M."/>
            <person name="Haas B.J."/>
            <person name="Pertea M."/>
            <person name="Feldblyum T.V."/>
            <person name="Utterback T.R."/>
            <person name="Shu C.L."/>
            <person name="Osoegawa K."/>
            <person name="de Jong P.J."/>
            <person name="Hrdy I."/>
            <person name="Horvathova L."/>
            <person name="Zubacova Z."/>
            <person name="Dolezal P."/>
            <person name="Malik S.B."/>
            <person name="Logsdon J.M. Jr."/>
            <person name="Henze K."/>
            <person name="Gupta A."/>
            <person name="Wang C.C."/>
            <person name="Dunne R.L."/>
            <person name="Upcroft J.A."/>
            <person name="Upcroft P."/>
            <person name="White O."/>
            <person name="Salzberg S.L."/>
            <person name="Tang P."/>
            <person name="Chiu C.-H."/>
            <person name="Lee Y.-S."/>
            <person name="Embley T.M."/>
            <person name="Coombs G.H."/>
            <person name="Mottram J.C."/>
            <person name="Tachezy J."/>
            <person name="Fraser-Liggett C.M."/>
            <person name="Johnson P.J."/>
        </authorList>
    </citation>
    <scope>NUCLEOTIDE SEQUENCE [LARGE SCALE GENOMIC DNA]</scope>
    <source>
        <strain evidence="1">G3</strain>
    </source>
</reference>